<evidence type="ECO:0000256" key="1">
    <source>
        <dbReference type="ARBA" id="ARBA00023118"/>
    </source>
</evidence>
<keyword evidence="3" id="KW-1185">Reference proteome</keyword>
<dbReference type="GeneID" id="87108030"/>
<reference evidence="2 3" key="1">
    <citation type="journal article" date="2012" name="Genome Biol. Evol.">
        <title>Genome Sequence of the Mesophilic Thermotogales Bacterium Mesotoga prima MesG1.Ag.4.2 Reveals the Largest Thermotogales Genome To Date.</title>
        <authorList>
            <person name="Zhaxybayeva O."/>
            <person name="Swithers K.S."/>
            <person name="Foght J."/>
            <person name="Green A.G."/>
            <person name="Bruce D."/>
            <person name="Detter C."/>
            <person name="Han S."/>
            <person name="Teshima H."/>
            <person name="Han J."/>
            <person name="Woyke T."/>
            <person name="Pitluck S."/>
            <person name="Nolan M."/>
            <person name="Ivanova N."/>
            <person name="Pati A."/>
            <person name="Land M.L."/>
            <person name="Dlutek M."/>
            <person name="Doolittle W.F."/>
            <person name="Noll K.M."/>
            <person name="Nesbo C.L."/>
        </authorList>
    </citation>
    <scope>NUCLEOTIDE SEQUENCE [LARGE SCALE GENOMIC DNA]</scope>
    <source>
        <strain evidence="3">mesG1.Ag.4.2</strain>
    </source>
</reference>
<dbReference type="NCBIfam" id="TIGR02592">
    <property type="entry name" value="cas_Cas5h"/>
    <property type="match status" value="1"/>
</dbReference>
<dbReference type="Proteomes" id="UP000002881">
    <property type="component" value="Chromosome"/>
</dbReference>
<dbReference type="Gene3D" id="3.30.70.2660">
    <property type="match status" value="1"/>
</dbReference>
<dbReference type="eggNOG" id="COG1688">
    <property type="taxonomic scope" value="Bacteria"/>
</dbReference>
<evidence type="ECO:0000313" key="2">
    <source>
        <dbReference type="EMBL" id="AFK07935.1"/>
    </source>
</evidence>
<dbReference type="GO" id="GO:0051607">
    <property type="term" value="P:defense response to virus"/>
    <property type="evidence" value="ECO:0007669"/>
    <property type="project" value="UniProtKB-KW"/>
</dbReference>
<sequence length="241" mass="26938">MKVLAFDISSDYAHFRQPYSTTSSLTYAIPPRTAALGIIGAIVGIESGGFGRSEHVAILEKANTKVGIRLMNKIEKTRFNMNYSYTKADVTTKNVLHIQVPVEMVRNPVYRLFVTADSELFEKLEGMVINSECYYTPYLGISEFVAKVKYVKTYEALIVETADEIWTAIEMLKKTSLSFSSGQKIFTETHAASMNSQRHVTRYVEVAYEAEGSSLKLQSVDPDSLLAKISTDAGDEVVMLW</sequence>
<dbReference type="RefSeq" id="WP_014731690.1">
    <property type="nucleotide sequence ID" value="NC_017934.1"/>
</dbReference>
<dbReference type="Pfam" id="PF09704">
    <property type="entry name" value="Cas_Cas5d"/>
    <property type="match status" value="1"/>
</dbReference>
<dbReference type="InterPro" id="IPR013421">
    <property type="entry name" value="CRISPR-assoc_prot_Cas5_HALMA"/>
</dbReference>
<dbReference type="NCBIfam" id="TIGR02593">
    <property type="entry name" value="CRISPR_cas5"/>
    <property type="match status" value="1"/>
</dbReference>
<proteinExistence type="predicted"/>
<dbReference type="KEGG" id="mpg:Theba_2308"/>
<dbReference type="AlphaFoldDB" id="I2F7N2"/>
<keyword evidence="1" id="KW-0051">Antiviral defense</keyword>
<accession>I2F7N2</accession>
<dbReference type="STRING" id="660470.Theba_2308"/>
<organism evidence="2 3">
    <name type="scientific">Mesotoga prima MesG1.Ag.4.2</name>
    <dbReference type="NCBI Taxonomy" id="660470"/>
    <lineage>
        <taxon>Bacteria</taxon>
        <taxon>Thermotogati</taxon>
        <taxon>Thermotogota</taxon>
        <taxon>Thermotogae</taxon>
        <taxon>Kosmotogales</taxon>
        <taxon>Kosmotogaceae</taxon>
        <taxon>Mesotoga</taxon>
    </lineage>
</organism>
<dbReference type="InterPro" id="IPR021124">
    <property type="entry name" value="CRISPR-assoc_prot_Cas5"/>
</dbReference>
<evidence type="ECO:0000313" key="3">
    <source>
        <dbReference type="Proteomes" id="UP000002881"/>
    </source>
</evidence>
<dbReference type="InterPro" id="IPR013422">
    <property type="entry name" value="CRISPR-assoc_prot_Cas5_N"/>
</dbReference>
<name>I2F7N2_9BACT</name>
<gene>
    <name evidence="2" type="ORF">Theba_2308</name>
</gene>
<dbReference type="GO" id="GO:0043571">
    <property type="term" value="P:maintenance of CRISPR repeat elements"/>
    <property type="evidence" value="ECO:0007669"/>
    <property type="project" value="InterPro"/>
</dbReference>
<dbReference type="HOGENOM" id="CLU_090888_1_0_0"/>
<protein>
    <submittedName>
        <fullName evidence="2">CRISPR-associated protein Cas5, subtype I-B/HMARI</fullName>
    </submittedName>
</protein>
<dbReference type="EMBL" id="CP003532">
    <property type="protein sequence ID" value="AFK07935.1"/>
    <property type="molecule type" value="Genomic_DNA"/>
</dbReference>